<evidence type="ECO:0000256" key="6">
    <source>
        <dbReference type="ARBA" id="ARBA00022605"/>
    </source>
</evidence>
<name>A0A6G8PYA0_9ACTN</name>
<dbReference type="InterPro" id="IPR013785">
    <property type="entry name" value="Aldolase_TIM"/>
</dbReference>
<dbReference type="EC" id="5.3.1.16" evidence="9"/>
<comment type="catalytic activity">
    <reaction evidence="1 9">
        <text>1-(5-phospho-beta-D-ribosyl)-5-[(5-phospho-beta-D-ribosylamino)methylideneamino]imidazole-4-carboxamide = 5-[(5-phospho-1-deoxy-D-ribulos-1-ylimino)methylamino]-1-(5-phospho-beta-D-ribosyl)imidazole-4-carboxamide</text>
        <dbReference type="Rhea" id="RHEA:15469"/>
        <dbReference type="ChEBI" id="CHEBI:58435"/>
        <dbReference type="ChEBI" id="CHEBI:58525"/>
        <dbReference type="EC" id="5.3.1.16"/>
    </reaction>
</comment>
<dbReference type="AlphaFoldDB" id="A0A6G8PYA0"/>
<evidence type="ECO:0000256" key="7">
    <source>
        <dbReference type="ARBA" id="ARBA00023102"/>
    </source>
</evidence>
<comment type="similarity">
    <text evidence="4 9 10">Belongs to the HisA/HisF family.</text>
</comment>
<organism evidence="11 12">
    <name type="scientific">Rubrobacter marinus</name>
    <dbReference type="NCBI Taxonomy" id="2653852"/>
    <lineage>
        <taxon>Bacteria</taxon>
        <taxon>Bacillati</taxon>
        <taxon>Actinomycetota</taxon>
        <taxon>Rubrobacteria</taxon>
        <taxon>Rubrobacterales</taxon>
        <taxon>Rubrobacteraceae</taxon>
        <taxon>Rubrobacter</taxon>
    </lineage>
</organism>
<evidence type="ECO:0000256" key="1">
    <source>
        <dbReference type="ARBA" id="ARBA00000901"/>
    </source>
</evidence>
<evidence type="ECO:0000256" key="5">
    <source>
        <dbReference type="ARBA" id="ARBA00022490"/>
    </source>
</evidence>
<evidence type="ECO:0000256" key="2">
    <source>
        <dbReference type="ARBA" id="ARBA00004496"/>
    </source>
</evidence>
<evidence type="ECO:0000313" key="11">
    <source>
        <dbReference type="EMBL" id="QIN79224.1"/>
    </source>
</evidence>
<evidence type="ECO:0000313" key="12">
    <source>
        <dbReference type="Proteomes" id="UP000502706"/>
    </source>
</evidence>
<protein>
    <recommendedName>
        <fullName evidence="9">1-(5-phosphoribosyl)-5-[(5-phosphoribosylamino)methylideneamino] imidazole-4-carboxamide isomerase</fullName>
        <ecNumber evidence="9">5.3.1.16</ecNumber>
    </recommendedName>
    <alternativeName>
        <fullName evidence="9">Phosphoribosylformimino-5-aminoimidazole carboxamide ribotide isomerase</fullName>
    </alternativeName>
</protein>
<proteinExistence type="inferred from homology"/>
<feature type="active site" description="Proton acceptor" evidence="9">
    <location>
        <position position="13"/>
    </location>
</feature>
<evidence type="ECO:0000256" key="4">
    <source>
        <dbReference type="ARBA" id="ARBA00009667"/>
    </source>
</evidence>
<evidence type="ECO:0000256" key="10">
    <source>
        <dbReference type="RuleBase" id="RU003657"/>
    </source>
</evidence>
<evidence type="ECO:0000256" key="9">
    <source>
        <dbReference type="HAMAP-Rule" id="MF_01014"/>
    </source>
</evidence>
<comment type="subcellular location">
    <subcellularLocation>
        <location evidence="2 9">Cytoplasm</location>
    </subcellularLocation>
</comment>
<dbReference type="Pfam" id="PF00977">
    <property type="entry name" value="His_biosynth"/>
    <property type="match status" value="1"/>
</dbReference>
<dbReference type="Gene3D" id="3.20.20.70">
    <property type="entry name" value="Aldolase class I"/>
    <property type="match status" value="1"/>
</dbReference>
<dbReference type="RefSeq" id="WP_166396886.1">
    <property type="nucleotide sequence ID" value="NZ_CP045121.1"/>
</dbReference>
<keyword evidence="12" id="KW-1185">Reference proteome</keyword>
<evidence type="ECO:0000256" key="8">
    <source>
        <dbReference type="ARBA" id="ARBA00023235"/>
    </source>
</evidence>
<dbReference type="GO" id="GO:0000105">
    <property type="term" value="P:L-histidine biosynthetic process"/>
    <property type="evidence" value="ECO:0007669"/>
    <property type="project" value="UniProtKB-UniRule"/>
</dbReference>
<dbReference type="GO" id="GO:0000162">
    <property type="term" value="P:L-tryptophan biosynthetic process"/>
    <property type="evidence" value="ECO:0007669"/>
    <property type="project" value="TreeGrafter"/>
</dbReference>
<dbReference type="FunFam" id="3.20.20.70:FF:000009">
    <property type="entry name" value="1-(5-phosphoribosyl)-5-[(5-phosphoribosylamino)methylideneamino] imidazole-4-carboxamide isomerase"/>
    <property type="match status" value="1"/>
</dbReference>
<evidence type="ECO:0000256" key="3">
    <source>
        <dbReference type="ARBA" id="ARBA00005133"/>
    </source>
</evidence>
<keyword evidence="7 9" id="KW-0368">Histidine biosynthesis</keyword>
<dbReference type="GO" id="GO:0005737">
    <property type="term" value="C:cytoplasm"/>
    <property type="evidence" value="ECO:0007669"/>
    <property type="project" value="UniProtKB-SubCell"/>
</dbReference>
<dbReference type="EMBL" id="CP045121">
    <property type="protein sequence ID" value="QIN79224.1"/>
    <property type="molecule type" value="Genomic_DNA"/>
</dbReference>
<keyword evidence="8 9" id="KW-0413">Isomerase</keyword>
<comment type="pathway">
    <text evidence="3 9">Amino-acid biosynthesis; L-histidine biosynthesis; L-histidine from 5-phospho-alpha-D-ribose 1-diphosphate: step 4/9.</text>
</comment>
<dbReference type="Proteomes" id="UP000502706">
    <property type="component" value="Chromosome"/>
</dbReference>
<reference evidence="11 12" key="1">
    <citation type="submission" date="2019-10" db="EMBL/GenBank/DDBJ databases">
        <title>Rubrobacter sp nov SCSIO 52915 isolated from a deep-sea sediment in the South China Sea.</title>
        <authorList>
            <person name="Chen R.W."/>
        </authorList>
    </citation>
    <scope>NUCLEOTIDE SEQUENCE [LARGE SCALE GENOMIC DNA]</scope>
    <source>
        <strain evidence="11 12">SCSIO 52915</strain>
    </source>
</reference>
<dbReference type="InterPro" id="IPR044524">
    <property type="entry name" value="Isoase_HisA-like"/>
</dbReference>
<dbReference type="PANTHER" id="PTHR43090">
    <property type="entry name" value="1-(5-PHOSPHORIBOSYL)-5-[(5-PHOSPHORIBOSYLAMINO)METHYLIDENEAMINO] IMIDAZOLE-4-CARBOXAMIDE ISOMERASE"/>
    <property type="match status" value="1"/>
</dbReference>
<dbReference type="InterPro" id="IPR006062">
    <property type="entry name" value="His_biosynth"/>
</dbReference>
<accession>A0A6G8PYA0</accession>
<dbReference type="GO" id="GO:0003949">
    <property type="term" value="F:1-(5-phosphoribosyl)-5-[(5-phosphoribosylamino)methylideneamino]imidazole-4-carboxamide isomerase activity"/>
    <property type="evidence" value="ECO:0007669"/>
    <property type="project" value="UniProtKB-UniRule"/>
</dbReference>
<dbReference type="PANTHER" id="PTHR43090:SF2">
    <property type="entry name" value="1-(5-PHOSPHORIBOSYL)-5-[(5-PHOSPHORIBOSYLAMINO)METHYLIDENEAMINO] IMIDAZOLE-4-CARBOXAMIDE ISOMERASE"/>
    <property type="match status" value="1"/>
</dbReference>
<keyword evidence="6 9" id="KW-0028">Amino-acid biosynthesis</keyword>
<gene>
    <name evidence="9" type="primary">hisA</name>
    <name evidence="11" type="ORF">GBA65_12620</name>
</gene>
<dbReference type="KEGG" id="rmar:GBA65_12620"/>
<dbReference type="UniPathway" id="UPA00031">
    <property type="reaction ID" value="UER00009"/>
</dbReference>
<dbReference type="HAMAP" id="MF_01014">
    <property type="entry name" value="HisA"/>
    <property type="match status" value="1"/>
</dbReference>
<dbReference type="InterPro" id="IPR011060">
    <property type="entry name" value="RibuloseP-bd_barrel"/>
</dbReference>
<feature type="active site" description="Proton donor" evidence="9">
    <location>
        <position position="134"/>
    </location>
</feature>
<keyword evidence="5 9" id="KW-0963">Cytoplasm</keyword>
<sequence length="243" mass="25139">MIPDAFTVFPAIDLRGGKCVRLKQGDFERQKEYDADPVERAREWERRGAGAIHVVDLDGAREGRPVQLDLIGRMAAAVGVPLQVGGGVRTHDDLRAVTGAGASRVVMGTAAVLDRELRLRAVDELGPALVVAVDARDGVVATHGWEHTSGVDVLDLAEELSDDGVACVLHTDVARDGMDGGPALEATAAVASMVPAIASGGVRGSRDVAALANVPGVVGAIVGTALYEGQVTLEELLEAAGAR</sequence>
<dbReference type="CDD" id="cd04732">
    <property type="entry name" value="HisA"/>
    <property type="match status" value="1"/>
</dbReference>
<dbReference type="SUPFAM" id="SSF51366">
    <property type="entry name" value="Ribulose-phoshate binding barrel"/>
    <property type="match status" value="1"/>
</dbReference>
<dbReference type="InterPro" id="IPR023016">
    <property type="entry name" value="HisA/PriA"/>
</dbReference>